<dbReference type="KEGG" id="npy:NPRO_25380"/>
<evidence type="ECO:0000313" key="4">
    <source>
        <dbReference type="Proteomes" id="UP000662873"/>
    </source>
</evidence>
<dbReference type="PANTHER" id="PTHR32063">
    <property type="match status" value="1"/>
</dbReference>
<feature type="transmembrane region" description="Helical" evidence="2">
    <location>
        <begin position="390"/>
        <end position="414"/>
    </location>
</feature>
<feature type="transmembrane region" description="Helical" evidence="2">
    <location>
        <begin position="534"/>
        <end position="556"/>
    </location>
</feature>
<protein>
    <submittedName>
        <fullName evidence="3">Cation/multidrug efflux pump</fullName>
    </submittedName>
</protein>
<feature type="transmembrane region" description="Helical" evidence="2">
    <location>
        <begin position="562"/>
        <end position="586"/>
    </location>
</feature>
<feature type="transmembrane region" description="Helical" evidence="2">
    <location>
        <begin position="435"/>
        <end position="455"/>
    </location>
</feature>
<feature type="transmembrane region" description="Helical" evidence="2">
    <location>
        <begin position="943"/>
        <end position="961"/>
    </location>
</feature>
<dbReference type="Pfam" id="PF00873">
    <property type="entry name" value="ACR_tran"/>
    <property type="match status" value="2"/>
</dbReference>
<gene>
    <name evidence="3" type="ORF">NPRO_25380</name>
</gene>
<name>A0A809RBM9_9BACT</name>
<keyword evidence="2" id="KW-0812">Transmembrane</keyword>
<evidence type="ECO:0000256" key="1">
    <source>
        <dbReference type="SAM" id="MobiDB-lite"/>
    </source>
</evidence>
<dbReference type="Gene3D" id="3.30.2090.10">
    <property type="entry name" value="Multidrug efflux transporter AcrB TolC docking domain, DN and DC subdomains"/>
    <property type="match status" value="2"/>
</dbReference>
<dbReference type="Proteomes" id="UP000662873">
    <property type="component" value="Chromosome"/>
</dbReference>
<dbReference type="GO" id="GO:0005886">
    <property type="term" value="C:plasma membrane"/>
    <property type="evidence" value="ECO:0007669"/>
    <property type="project" value="TreeGrafter"/>
</dbReference>
<dbReference type="PANTHER" id="PTHR32063:SF0">
    <property type="entry name" value="SWARMING MOTILITY PROTEIN SWRC"/>
    <property type="match status" value="1"/>
</dbReference>
<feature type="transmembrane region" description="Helical" evidence="2">
    <location>
        <begin position="998"/>
        <end position="1019"/>
    </location>
</feature>
<feature type="transmembrane region" description="Helical" evidence="2">
    <location>
        <begin position="598"/>
        <end position="618"/>
    </location>
</feature>
<keyword evidence="2" id="KW-0472">Membrane</keyword>
<organism evidence="3 4">
    <name type="scientific">Candidatus Nitrosymbiomonas proteolyticus</name>
    <dbReference type="NCBI Taxonomy" id="2608984"/>
    <lineage>
        <taxon>Bacteria</taxon>
        <taxon>Bacillati</taxon>
        <taxon>Armatimonadota</taxon>
        <taxon>Armatimonadota incertae sedis</taxon>
        <taxon>Candidatus Nitrosymbiomonas</taxon>
    </lineage>
</organism>
<dbReference type="InterPro" id="IPR027463">
    <property type="entry name" value="AcrB_DN_DC_subdom"/>
</dbReference>
<feature type="transmembrane region" description="Helical" evidence="2">
    <location>
        <begin position="364"/>
        <end position="384"/>
    </location>
</feature>
<keyword evidence="2" id="KW-1133">Transmembrane helix</keyword>
<dbReference type="Gene3D" id="3.30.70.1320">
    <property type="entry name" value="Multidrug efflux transporter AcrB pore domain like"/>
    <property type="match status" value="1"/>
</dbReference>
<feature type="transmembrane region" description="Helical" evidence="2">
    <location>
        <begin position="1077"/>
        <end position="1101"/>
    </location>
</feature>
<feature type="region of interest" description="Disordered" evidence="1">
    <location>
        <begin position="1119"/>
        <end position="1146"/>
    </location>
</feature>
<dbReference type="SUPFAM" id="SSF82693">
    <property type="entry name" value="Multidrug efflux transporter AcrB pore domain, PN1, PN2, PC1 and PC2 subdomains"/>
    <property type="match status" value="3"/>
</dbReference>
<feature type="transmembrane region" description="Helical" evidence="2">
    <location>
        <begin position="12"/>
        <end position="32"/>
    </location>
</feature>
<proteinExistence type="predicted"/>
<dbReference type="Gene3D" id="1.20.1640.10">
    <property type="entry name" value="Multidrug efflux transporter AcrB transmembrane domain"/>
    <property type="match status" value="3"/>
</dbReference>
<evidence type="ECO:0000313" key="3">
    <source>
        <dbReference type="EMBL" id="BBO24943.1"/>
    </source>
</evidence>
<dbReference type="AlphaFoldDB" id="A0A809RBM9"/>
<reference evidence="3" key="1">
    <citation type="journal article" name="DNA Res.">
        <title>The physiological potential of anammox bacteria as revealed by their core genome structure.</title>
        <authorList>
            <person name="Okubo T."/>
            <person name="Toyoda A."/>
            <person name="Fukuhara K."/>
            <person name="Uchiyama I."/>
            <person name="Harigaya Y."/>
            <person name="Kuroiwa M."/>
            <person name="Suzuki T."/>
            <person name="Murakami Y."/>
            <person name="Suwa Y."/>
            <person name="Takami H."/>
        </authorList>
    </citation>
    <scope>NUCLEOTIDE SEQUENCE</scope>
    <source>
        <strain evidence="3">317325-2</strain>
    </source>
</reference>
<dbReference type="Gene3D" id="3.30.70.1430">
    <property type="entry name" value="Multidrug efflux transporter AcrB pore domain"/>
    <property type="match status" value="2"/>
</dbReference>
<feature type="transmembrane region" description="Helical" evidence="2">
    <location>
        <begin position="1047"/>
        <end position="1065"/>
    </location>
</feature>
<dbReference type="GO" id="GO:0042910">
    <property type="term" value="F:xenobiotic transmembrane transporter activity"/>
    <property type="evidence" value="ECO:0007669"/>
    <property type="project" value="TreeGrafter"/>
</dbReference>
<accession>A0A809RBM9</accession>
<dbReference type="PRINTS" id="PR00702">
    <property type="entry name" value="ACRIFLAVINRP"/>
</dbReference>
<feature type="transmembrane region" description="Helical" evidence="2">
    <location>
        <begin position="338"/>
        <end position="357"/>
    </location>
</feature>
<dbReference type="SUPFAM" id="SSF82866">
    <property type="entry name" value="Multidrug efflux transporter AcrB transmembrane domain"/>
    <property type="match status" value="2"/>
</dbReference>
<dbReference type="InterPro" id="IPR001036">
    <property type="entry name" value="Acrflvin-R"/>
</dbReference>
<evidence type="ECO:0000256" key="2">
    <source>
        <dbReference type="SAM" id="Phobius"/>
    </source>
</evidence>
<feature type="transmembrane region" description="Helical" evidence="2">
    <location>
        <begin position="467"/>
        <end position="490"/>
    </location>
</feature>
<sequence length="1146" mass="124379">MGLTRMALTRPIFILMLMVLAVLMGTISYNGMRKELQPDASFGVIVITSVYPGAGPEEINTLVSRKIEEAVSGIEGQREVTSSSQEGFSTVVASFEIGTNMDEALNDVRAKVDQVLNELPPAVEKPTIAKFDTTSDPVYRLALRSDALNSQQLRDLADDKFKDRFSRVPGVASVAVSGGEVREIRVAIKKDKLLAYGVGINQVVRAIQSNSLNVPSGRLVSGEQEFSVRVLGEFRSIEEIRNSTLSLSDPNVMGGKKTVVRLKDVAEITDGVTERRTWSRLNGSDAVIMSVQKARGAGAIDVVAGVENVAKKLEGEFDVSFEATFNQAEQISESLFDLNFALFFGIALVGIIVYVFLHNLRGTIIVATAIPVCLLGTFVVLNALGFTINFMSMLALSLAIGVLVDDAIVVLENIYRHLRMGEEPFHAALNGRSEIGLAAIAITLADVVVFIPIAFMGGVVGQFFKPLGVGFAVATLLSLFVSFTVTPMLASRWYRKGEDVEHPTGRFAQMFERRFENLQKAYRRTLSWALLHRWFVFISGFVVLIGVFMMIGGSFAPSAAEAIFSTIPMIVAAVGLGVLVFLINLVRRALTPKVILNGLLFGLVFPLFALLGFAYGSWKGEPIFKFAFFPPTDAGSVSVNVALAPGSSLEMTSKVLERIEEVVSAHPDVKYVQTDIGSRGQESGTNYGRVVATLHDRKALLDSLGFAHSEGETLRVRADTAVQADILEALGKVPGAEITVGSGDAQGFGAPIQMSFASEDRELLLATVTKIKERLALGEVKGVISPDISTKPGKPEVRAIPDRVRLADMGLTAADVANTMRVLYEGNTDTKYRVLGKEYDIRVMMDLEDRNDPRIVEQLPITFVQGRPVFLGTVAQIEQGVGVDKIERRDREEEIRLTANLLPGFAAGSVQSVIDQWIQKENLVPEGVRLKPLGQADFQAREAGYIFGALGIAFVLVYMLLASLYDNLLYPFIIQLAQPQAMVGALLALILTDKTLNIVGMVGIITLVGLVGKNAILLVDYTNTLRRRGFARDEAIMESGPTRLRPIMMTTLALILGMLPVALAIGRGSEFRETIGITIIGGIALSTLLTLVVIPCSYTIFDDFSNWLGSIGRNRLGIRPPDKPKEFSVEGEDDPESQAGAEVGVD</sequence>
<dbReference type="Gene3D" id="3.30.70.1440">
    <property type="entry name" value="Multidrug efflux transporter AcrB pore domain"/>
    <property type="match status" value="1"/>
</dbReference>
<dbReference type="SUPFAM" id="SSF82714">
    <property type="entry name" value="Multidrug efflux transporter AcrB TolC docking domain, DN and DC subdomains"/>
    <property type="match status" value="2"/>
</dbReference>
<dbReference type="EMBL" id="AP021858">
    <property type="protein sequence ID" value="BBO24943.1"/>
    <property type="molecule type" value="Genomic_DNA"/>
</dbReference>